<feature type="compositionally biased region" description="Basic and acidic residues" evidence="3">
    <location>
        <begin position="258"/>
        <end position="270"/>
    </location>
</feature>
<evidence type="ECO:0000256" key="2">
    <source>
        <dbReference type="ARBA" id="ARBA00023043"/>
    </source>
</evidence>
<dbReference type="SUPFAM" id="SSF47769">
    <property type="entry name" value="SAM/Pointed domain"/>
    <property type="match status" value="2"/>
</dbReference>
<dbReference type="InterPro" id="IPR006020">
    <property type="entry name" value="PTB/PI_dom"/>
</dbReference>
<dbReference type="PROSITE" id="PS50105">
    <property type="entry name" value="SAM_DOMAIN"/>
    <property type="match status" value="1"/>
</dbReference>
<dbReference type="Proteomes" id="UP000440578">
    <property type="component" value="Unassembled WGS sequence"/>
</dbReference>
<dbReference type="InterPro" id="IPR011993">
    <property type="entry name" value="PH-like_dom_sf"/>
</dbReference>
<keyword evidence="2" id="KW-0040">ANK repeat</keyword>
<dbReference type="Gene3D" id="2.30.29.30">
    <property type="entry name" value="Pleckstrin-homology domain (PH domain)/Phosphotyrosine-binding domain (PTB)"/>
    <property type="match status" value="1"/>
</dbReference>
<feature type="region of interest" description="Disordered" evidence="3">
    <location>
        <begin position="255"/>
        <end position="278"/>
    </location>
</feature>
<dbReference type="Pfam" id="PF00640">
    <property type="entry name" value="PID"/>
    <property type="match status" value="1"/>
</dbReference>
<dbReference type="InterPro" id="IPR001660">
    <property type="entry name" value="SAM"/>
</dbReference>
<dbReference type="CDD" id="cd01274">
    <property type="entry name" value="PTB_Anks"/>
    <property type="match status" value="1"/>
</dbReference>
<sequence>MACLYRGSVIGLLSDAPAVPVPAPRRPDRPTTLPAYENVRMASSATTAASGASEPDLVLRRGRTSAGNAANDQRVSSLVILSPFNEQEEWNKVYDIVASYGDGIMSEIDQELQNRRAQENRASAGGGISSLLRTLGLARYELRLLELGYDDLEFVRGVLDESDLLQAGVDEPEARATLLSAAVQLPDGISRARQLAAAADSVPGWLRALRLEQYSDVFSRSLYTDMQRVRKVWEMELVTVLEVTKPGHLKRMLLSLRPTEEKEAPTERQGADPGAELSDLDSKLARLQTDLEDLPITDERDRDQEESLFKDYTLPRPSPDRSSQERASQERASQERGSQERRGAEKTNGHGKTPPPPPPAKPSRRRGRGSSSGSGEDRTAVEDGAGGDTLRRQQEALKIRDPSQLVVGVPAVMATQWRHEPHHLVNSSIQYIAEYLGSTLVKEVRGTESTRKSIQKLKKTSSQMRKVPRIVLSISHSGVRFLDAHTQKLVCEHEIRNIHCACQDADDLSHFAYITKDLDTRCHYCHVFRVQTMDLATEIILTLGQAFEVAYQLAIRERALLNQSDDSKLALSGHHRSQSAQQIVRPATAATHARSHSVNQITTPAVAAVAAAPADDRPPPLAD</sequence>
<name>A0A6A4WUX0_AMPAM</name>
<dbReference type="AlphaFoldDB" id="A0A6A4WUX0"/>
<organism evidence="6 7">
    <name type="scientific">Amphibalanus amphitrite</name>
    <name type="common">Striped barnacle</name>
    <name type="synonym">Balanus amphitrite</name>
    <dbReference type="NCBI Taxonomy" id="1232801"/>
    <lineage>
        <taxon>Eukaryota</taxon>
        <taxon>Metazoa</taxon>
        <taxon>Ecdysozoa</taxon>
        <taxon>Arthropoda</taxon>
        <taxon>Crustacea</taxon>
        <taxon>Multicrustacea</taxon>
        <taxon>Cirripedia</taxon>
        <taxon>Thoracica</taxon>
        <taxon>Thoracicalcarea</taxon>
        <taxon>Balanomorpha</taxon>
        <taxon>Balanoidea</taxon>
        <taxon>Balanidae</taxon>
        <taxon>Amphibalaninae</taxon>
        <taxon>Amphibalanus</taxon>
    </lineage>
</organism>
<feature type="compositionally biased region" description="Basic and acidic residues" evidence="3">
    <location>
        <begin position="318"/>
        <end position="348"/>
    </location>
</feature>
<feature type="domain" description="PID" evidence="4">
    <location>
        <begin position="428"/>
        <end position="557"/>
    </location>
</feature>
<dbReference type="PANTHER" id="PTHR24174:SF1">
    <property type="entry name" value="IP14385P"/>
    <property type="match status" value="1"/>
</dbReference>
<dbReference type="SMART" id="SM00462">
    <property type="entry name" value="PTB"/>
    <property type="match status" value="1"/>
</dbReference>
<accession>A0A6A4WUX0</accession>
<comment type="caution">
    <text evidence="6">The sequence shown here is derived from an EMBL/GenBank/DDBJ whole genome shotgun (WGS) entry which is preliminary data.</text>
</comment>
<feature type="region of interest" description="Disordered" evidence="3">
    <location>
        <begin position="571"/>
        <end position="598"/>
    </location>
</feature>
<feature type="domain" description="SAM" evidence="5">
    <location>
        <begin position="197"/>
        <end position="262"/>
    </location>
</feature>
<keyword evidence="7" id="KW-1185">Reference proteome</keyword>
<gene>
    <name evidence="6" type="primary">Anks1a_1</name>
    <name evidence="6" type="ORF">FJT64_018196</name>
</gene>
<keyword evidence="1" id="KW-0677">Repeat</keyword>
<feature type="compositionally biased region" description="Basic and acidic residues" evidence="3">
    <location>
        <begin position="297"/>
        <end position="309"/>
    </location>
</feature>
<dbReference type="PROSITE" id="PS01179">
    <property type="entry name" value="PID"/>
    <property type="match status" value="1"/>
</dbReference>
<evidence type="ECO:0000256" key="1">
    <source>
        <dbReference type="ARBA" id="ARBA00022737"/>
    </source>
</evidence>
<evidence type="ECO:0000256" key="3">
    <source>
        <dbReference type="SAM" id="MobiDB-lite"/>
    </source>
</evidence>
<protein>
    <submittedName>
        <fullName evidence="6">Ankyrin repeat and SAM domain-containing protein 1A</fullName>
    </submittedName>
</protein>
<evidence type="ECO:0000313" key="6">
    <source>
        <dbReference type="EMBL" id="KAF0310957.1"/>
    </source>
</evidence>
<dbReference type="Gene3D" id="1.10.150.50">
    <property type="entry name" value="Transcription Factor, Ets-1"/>
    <property type="match status" value="2"/>
</dbReference>
<reference evidence="6 7" key="1">
    <citation type="submission" date="2019-07" db="EMBL/GenBank/DDBJ databases">
        <title>Draft genome assembly of a fouling barnacle, Amphibalanus amphitrite (Darwin, 1854): The first reference genome for Thecostraca.</title>
        <authorList>
            <person name="Kim W."/>
        </authorList>
    </citation>
    <scope>NUCLEOTIDE SEQUENCE [LARGE SCALE GENOMIC DNA]</scope>
    <source>
        <strain evidence="6">SNU_AA5</strain>
        <tissue evidence="6">Soma without cirri and trophi</tissue>
    </source>
</reference>
<evidence type="ECO:0000259" key="5">
    <source>
        <dbReference type="PROSITE" id="PS50105"/>
    </source>
</evidence>
<evidence type="ECO:0000313" key="7">
    <source>
        <dbReference type="Proteomes" id="UP000440578"/>
    </source>
</evidence>
<dbReference type="PANTHER" id="PTHR24174">
    <property type="entry name" value="ANKYRIN REPEAT AND STERILE ALPHA MOTIF DOMAIN-CONTAINING PROTEIN 1"/>
    <property type="match status" value="1"/>
</dbReference>
<dbReference type="OrthoDB" id="5314041at2759"/>
<dbReference type="SUPFAM" id="SSF50729">
    <property type="entry name" value="PH domain-like"/>
    <property type="match status" value="1"/>
</dbReference>
<dbReference type="SMART" id="SM00454">
    <property type="entry name" value="SAM"/>
    <property type="match status" value="2"/>
</dbReference>
<dbReference type="Pfam" id="PF00536">
    <property type="entry name" value="SAM_1"/>
    <property type="match status" value="1"/>
</dbReference>
<dbReference type="InterPro" id="IPR013761">
    <property type="entry name" value="SAM/pointed_sf"/>
</dbReference>
<evidence type="ECO:0000259" key="4">
    <source>
        <dbReference type="PROSITE" id="PS01179"/>
    </source>
</evidence>
<proteinExistence type="predicted"/>
<dbReference type="InterPro" id="IPR033635">
    <property type="entry name" value="ANKS1/Caskin"/>
</dbReference>
<dbReference type="GO" id="GO:0005829">
    <property type="term" value="C:cytosol"/>
    <property type="evidence" value="ECO:0007669"/>
    <property type="project" value="TreeGrafter"/>
</dbReference>
<feature type="region of interest" description="Disordered" evidence="3">
    <location>
        <begin position="290"/>
        <end position="388"/>
    </location>
</feature>
<dbReference type="EMBL" id="VIIS01000279">
    <property type="protein sequence ID" value="KAF0310957.1"/>
    <property type="molecule type" value="Genomic_DNA"/>
</dbReference>